<sequence>MMYKFVIGFLLMNVLVNAYNPTIYELSLRPWLYELTNKYGKKISKLNDIPMEEFQNLKNIGVDYVWLMGIWQLGKYGLDFDKAHANDYKSNLPDFTIDDVIGSPYAITEFVCNSELGTDQDIINLRKKLNDMGLKLMLDFVPNHSAIDSPYRTSHIDYYIRAPPNTPKPYDSEYYLPDGVSYGGDQWDGFWKDTAQWNYWNQDTRNYLKSVVKKIASMSDGMRCDMAMVILNDLFYNKWKPQLDAWGYKKPSTEFWSEAIKETKQQYPNVIFLAEVYWGKEQDLINLGFDYVYEKWLLDQQATLDVGKVRPILSNLNLNYASHSNHFVENHDEPRAIKKFSGKDYISCVAALMSYSIPGARFINHGQLEGLSNKLDVHLRRSYKENGSTYVKQFYGKILTILKKDVFKSGNWTQLNVSGDQYWKFFAFRWTNATDKIVVIINFSEGSGYGLVKLSDASSGQQTITELMSGQTYVRNGDDMRNNGLGVIVDGWNAQIFKYF</sequence>
<dbReference type="PANTHER" id="PTHR47786:SF2">
    <property type="entry name" value="GLYCOSYL HYDROLASE FAMILY 13 CATALYTIC DOMAIN-CONTAINING PROTEIN"/>
    <property type="match status" value="1"/>
</dbReference>
<dbReference type="SMART" id="SM00642">
    <property type="entry name" value="Aamy"/>
    <property type="match status" value="1"/>
</dbReference>
<comment type="caution">
    <text evidence="3">The sequence shown here is derived from an EMBL/GenBank/DDBJ whole genome shotgun (WGS) entry which is preliminary data.</text>
</comment>
<dbReference type="GO" id="GO:0005975">
    <property type="term" value="P:carbohydrate metabolic process"/>
    <property type="evidence" value="ECO:0007669"/>
    <property type="project" value="InterPro"/>
</dbReference>
<keyword evidence="1" id="KW-0732">Signal</keyword>
<evidence type="ECO:0000313" key="3">
    <source>
        <dbReference type="EMBL" id="CAD8133644.1"/>
    </source>
</evidence>
<dbReference type="Pfam" id="PF00128">
    <property type="entry name" value="Alpha-amylase"/>
    <property type="match status" value="1"/>
</dbReference>
<feature type="domain" description="Glycosyl hydrolase family 13 catalytic" evidence="2">
    <location>
        <begin position="27"/>
        <end position="403"/>
    </location>
</feature>
<proteinExistence type="predicted"/>
<accession>A0A8S1S406</accession>
<name>A0A8S1S406_9CILI</name>
<dbReference type="CDD" id="cd11347">
    <property type="entry name" value="AmyAc_1"/>
    <property type="match status" value="1"/>
</dbReference>
<gene>
    <name evidence="3" type="ORF">PPENT_87.1.T0020525</name>
</gene>
<evidence type="ECO:0000259" key="2">
    <source>
        <dbReference type="SMART" id="SM00642"/>
    </source>
</evidence>
<organism evidence="3 4">
    <name type="scientific">Paramecium pentaurelia</name>
    <dbReference type="NCBI Taxonomy" id="43138"/>
    <lineage>
        <taxon>Eukaryota</taxon>
        <taxon>Sar</taxon>
        <taxon>Alveolata</taxon>
        <taxon>Ciliophora</taxon>
        <taxon>Intramacronucleata</taxon>
        <taxon>Oligohymenophorea</taxon>
        <taxon>Peniculida</taxon>
        <taxon>Parameciidae</taxon>
        <taxon>Paramecium</taxon>
    </lineage>
</organism>
<dbReference type="OrthoDB" id="1740265at2759"/>
<reference evidence="3" key="1">
    <citation type="submission" date="2021-01" db="EMBL/GenBank/DDBJ databases">
        <authorList>
            <consortium name="Genoscope - CEA"/>
            <person name="William W."/>
        </authorList>
    </citation>
    <scope>NUCLEOTIDE SEQUENCE</scope>
</reference>
<dbReference type="AlphaFoldDB" id="A0A8S1S406"/>
<evidence type="ECO:0000256" key="1">
    <source>
        <dbReference type="SAM" id="SignalP"/>
    </source>
</evidence>
<feature type="signal peptide" evidence="1">
    <location>
        <begin position="1"/>
        <end position="18"/>
    </location>
</feature>
<feature type="chain" id="PRO_5035878448" description="Glycosyl hydrolase family 13 catalytic domain-containing protein" evidence="1">
    <location>
        <begin position="19"/>
        <end position="500"/>
    </location>
</feature>
<dbReference type="Proteomes" id="UP000689195">
    <property type="component" value="Unassembled WGS sequence"/>
</dbReference>
<keyword evidence="4" id="KW-1185">Reference proteome</keyword>
<dbReference type="PANTHER" id="PTHR47786">
    <property type="entry name" value="ALPHA-1,4-GLUCAN:MALTOSE-1-PHOSPHATE MALTOSYLTRANSFERASE"/>
    <property type="match status" value="1"/>
</dbReference>
<dbReference type="EMBL" id="CAJJDO010000002">
    <property type="protein sequence ID" value="CAD8133644.1"/>
    <property type="molecule type" value="Genomic_DNA"/>
</dbReference>
<protein>
    <recommendedName>
        <fullName evidence="2">Glycosyl hydrolase family 13 catalytic domain-containing protein</fullName>
    </recommendedName>
</protein>
<dbReference type="InterPro" id="IPR006047">
    <property type="entry name" value="GH13_cat_dom"/>
</dbReference>
<evidence type="ECO:0000313" key="4">
    <source>
        <dbReference type="Proteomes" id="UP000689195"/>
    </source>
</evidence>